<dbReference type="EMBL" id="CM009296">
    <property type="protein sequence ID" value="RQO92475.1"/>
    <property type="molecule type" value="Genomic_DNA"/>
</dbReference>
<evidence type="ECO:0000256" key="3">
    <source>
        <dbReference type="ARBA" id="ARBA00023098"/>
    </source>
</evidence>
<protein>
    <recommendedName>
        <fullName evidence="5">Patatin</fullName>
        <ecNumber evidence="5">3.1.1.-</ecNumber>
    </recommendedName>
</protein>
<comment type="domain">
    <text evidence="5">The nitrogen atoms of the two glycine residues in the GGXR motif define the oxyanion hole, and stabilize the oxyanion that forms during the nucleophilic attack by the catalytic serine during substrate cleavage.</text>
</comment>
<evidence type="ECO:0000256" key="2">
    <source>
        <dbReference type="ARBA" id="ARBA00022963"/>
    </source>
</evidence>
<dbReference type="GO" id="GO:0016042">
    <property type="term" value="P:lipid catabolic process"/>
    <property type="evidence" value="ECO:0007669"/>
    <property type="project" value="UniProtKB-UniRule"/>
</dbReference>
<dbReference type="InterPro" id="IPR016035">
    <property type="entry name" value="Acyl_Trfase/lysoPLipase"/>
</dbReference>
<feature type="short sequence motif" description="DGA/G" evidence="4">
    <location>
        <begin position="205"/>
        <end position="207"/>
    </location>
</feature>
<dbReference type="GO" id="GO:0047372">
    <property type="term" value="F:monoacylglycerol lipase activity"/>
    <property type="evidence" value="ECO:0000318"/>
    <property type="project" value="GO_Central"/>
</dbReference>
<accession>A0A3N7FBG6</accession>
<dbReference type="Proteomes" id="UP000006729">
    <property type="component" value="Chromosome 7"/>
</dbReference>
<evidence type="ECO:0000259" key="6">
    <source>
        <dbReference type="PROSITE" id="PS51635"/>
    </source>
</evidence>
<evidence type="ECO:0000313" key="7">
    <source>
        <dbReference type="EMBL" id="RQO92475.1"/>
    </source>
</evidence>
<dbReference type="PANTHER" id="PTHR32176">
    <property type="entry name" value="XYLOSE ISOMERASE"/>
    <property type="match status" value="1"/>
</dbReference>
<reference evidence="7 8" key="1">
    <citation type="journal article" date="2006" name="Science">
        <title>The genome of black cottonwood, Populus trichocarpa (Torr. &amp; Gray).</title>
        <authorList>
            <person name="Tuskan G.A."/>
            <person name="Difazio S."/>
            <person name="Jansson S."/>
            <person name="Bohlmann J."/>
            <person name="Grigoriev I."/>
            <person name="Hellsten U."/>
            <person name="Putnam N."/>
            <person name="Ralph S."/>
            <person name="Rombauts S."/>
            <person name="Salamov A."/>
            <person name="Schein J."/>
            <person name="Sterck L."/>
            <person name="Aerts A."/>
            <person name="Bhalerao R.R."/>
            <person name="Bhalerao R.P."/>
            <person name="Blaudez D."/>
            <person name="Boerjan W."/>
            <person name="Brun A."/>
            <person name="Brunner A."/>
            <person name="Busov V."/>
            <person name="Campbell M."/>
            <person name="Carlson J."/>
            <person name="Chalot M."/>
            <person name="Chapman J."/>
            <person name="Chen G.L."/>
            <person name="Cooper D."/>
            <person name="Coutinho P.M."/>
            <person name="Couturier J."/>
            <person name="Covert S."/>
            <person name="Cronk Q."/>
            <person name="Cunningham R."/>
            <person name="Davis J."/>
            <person name="Degroeve S."/>
            <person name="Dejardin A."/>
            <person name="Depamphilis C."/>
            <person name="Detter J."/>
            <person name="Dirks B."/>
            <person name="Dubchak I."/>
            <person name="Duplessis S."/>
            <person name="Ehlting J."/>
            <person name="Ellis B."/>
            <person name="Gendler K."/>
            <person name="Goodstein D."/>
            <person name="Gribskov M."/>
            <person name="Grimwood J."/>
            <person name="Groover A."/>
            <person name="Gunter L."/>
            <person name="Hamberger B."/>
            <person name="Heinze B."/>
            <person name="Helariutta Y."/>
            <person name="Henrissat B."/>
            <person name="Holligan D."/>
            <person name="Holt R."/>
            <person name="Huang W."/>
            <person name="Islam-Faridi N."/>
            <person name="Jones S."/>
            <person name="Jones-Rhoades M."/>
            <person name="Jorgensen R."/>
            <person name="Joshi C."/>
            <person name="Kangasjarvi J."/>
            <person name="Karlsson J."/>
            <person name="Kelleher C."/>
            <person name="Kirkpatrick R."/>
            <person name="Kirst M."/>
            <person name="Kohler A."/>
            <person name="Kalluri U."/>
            <person name="Larimer F."/>
            <person name="Leebens-Mack J."/>
            <person name="Leple J.C."/>
            <person name="Locascio P."/>
            <person name="Lou Y."/>
            <person name="Lucas S."/>
            <person name="Martin F."/>
            <person name="Montanini B."/>
            <person name="Napoli C."/>
            <person name="Nelson D.R."/>
            <person name="Nelson C."/>
            <person name="Nieminen K."/>
            <person name="Nilsson O."/>
            <person name="Pereda V."/>
            <person name="Peter G."/>
            <person name="Philippe R."/>
            <person name="Pilate G."/>
            <person name="Poliakov A."/>
            <person name="Razumovskaya J."/>
            <person name="Richardson P."/>
            <person name="Rinaldi C."/>
            <person name="Ritland K."/>
            <person name="Rouze P."/>
            <person name="Ryaboy D."/>
            <person name="Schmutz J."/>
            <person name="Schrader J."/>
            <person name="Segerman B."/>
            <person name="Shin H."/>
            <person name="Siddiqui A."/>
            <person name="Sterky F."/>
            <person name="Terry A."/>
            <person name="Tsai C.J."/>
            <person name="Uberbacher E."/>
            <person name="Unneberg P."/>
            <person name="Vahala J."/>
            <person name="Wall K."/>
            <person name="Wessler S."/>
            <person name="Yang G."/>
            <person name="Yin T."/>
            <person name="Douglas C."/>
            <person name="Marra M."/>
            <person name="Sandberg G."/>
            <person name="Van de Peer Y."/>
            <person name="Rokhsar D."/>
        </authorList>
    </citation>
    <scope>NUCLEOTIDE SEQUENCE [LARGE SCALE GENOMIC DNA]</scope>
    <source>
        <strain evidence="8">cv. Nisqually</strain>
    </source>
</reference>
<keyword evidence="2 4" id="KW-0442">Lipid degradation</keyword>
<proteinExistence type="inferred from homology"/>
<evidence type="ECO:0000256" key="1">
    <source>
        <dbReference type="ARBA" id="ARBA00010240"/>
    </source>
</evidence>
<keyword evidence="8" id="KW-1185">Reference proteome</keyword>
<comment type="similarity">
    <text evidence="1 5">Belongs to the patatin family.</text>
</comment>
<dbReference type="InParanoid" id="A0A3N7FBG6"/>
<dbReference type="SUPFAM" id="SSF52151">
    <property type="entry name" value="FabD/lysophospholipase-like"/>
    <property type="match status" value="1"/>
</dbReference>
<dbReference type="AlphaFoldDB" id="A0A3N7FBG6"/>
<evidence type="ECO:0000256" key="5">
    <source>
        <dbReference type="RuleBase" id="RU361262"/>
    </source>
</evidence>
<dbReference type="Gene3D" id="3.40.1090.10">
    <property type="entry name" value="Cytosolic phospholipase A2 catalytic domain"/>
    <property type="match status" value="1"/>
</dbReference>
<dbReference type="PANTHER" id="PTHR32176:SF99">
    <property type="entry name" value="PATATIN"/>
    <property type="match status" value="1"/>
</dbReference>
<name>A0A3N7FBG6_POPTR</name>
<keyword evidence="4 5" id="KW-0378">Hydrolase</keyword>
<dbReference type="FunFam" id="3.40.1090.10:FF:000071">
    <property type="entry name" value="Patatin"/>
    <property type="match status" value="1"/>
</dbReference>
<feature type="domain" description="PNPLA" evidence="6">
    <location>
        <begin position="14"/>
        <end position="218"/>
    </location>
</feature>
<dbReference type="PROSITE" id="PS51635">
    <property type="entry name" value="PNPLA"/>
    <property type="match status" value="1"/>
</dbReference>
<dbReference type="GO" id="GO:0004620">
    <property type="term" value="F:phospholipase activity"/>
    <property type="evidence" value="ECO:0000318"/>
    <property type="project" value="GO_Central"/>
</dbReference>
<feature type="short sequence motif" description="GXGXXG" evidence="4">
    <location>
        <begin position="18"/>
        <end position="23"/>
    </location>
</feature>
<feature type="short sequence motif" description="GXSXG" evidence="4">
    <location>
        <begin position="56"/>
        <end position="60"/>
    </location>
</feature>
<organism evidence="7 8">
    <name type="scientific">Populus trichocarpa</name>
    <name type="common">Western balsam poplar</name>
    <name type="synonym">Populus balsamifera subsp. trichocarpa</name>
    <dbReference type="NCBI Taxonomy" id="3694"/>
    <lineage>
        <taxon>Eukaryota</taxon>
        <taxon>Viridiplantae</taxon>
        <taxon>Streptophyta</taxon>
        <taxon>Embryophyta</taxon>
        <taxon>Tracheophyta</taxon>
        <taxon>Spermatophyta</taxon>
        <taxon>Magnoliopsida</taxon>
        <taxon>eudicotyledons</taxon>
        <taxon>Gunneridae</taxon>
        <taxon>Pentapetalae</taxon>
        <taxon>rosids</taxon>
        <taxon>fabids</taxon>
        <taxon>Malpighiales</taxon>
        <taxon>Salicaceae</taxon>
        <taxon>Saliceae</taxon>
        <taxon>Populus</taxon>
    </lineage>
</organism>
<comment type="function">
    <text evidence="5">Lipolytic acyl hydrolase (LAH).</text>
</comment>
<gene>
    <name evidence="7" type="ORF">POPTR_007G040300</name>
</gene>
<evidence type="ECO:0000313" key="8">
    <source>
        <dbReference type="Proteomes" id="UP000006729"/>
    </source>
</evidence>
<dbReference type="EC" id="3.1.1.-" evidence="5"/>
<evidence type="ECO:0000256" key="4">
    <source>
        <dbReference type="PROSITE-ProRule" id="PRU01161"/>
    </source>
</evidence>
<dbReference type="Pfam" id="PF01734">
    <property type="entry name" value="Patatin"/>
    <property type="match status" value="1"/>
</dbReference>
<dbReference type="InterPro" id="IPR002641">
    <property type="entry name" value="PNPLA_dom"/>
</dbReference>
<feature type="active site" description="Nucleophile" evidence="4">
    <location>
        <position position="58"/>
    </location>
</feature>
<feature type="active site" description="Proton acceptor" evidence="4">
    <location>
        <position position="205"/>
    </location>
</feature>
<sequence>MATGFVKRRVATVLSIDGGGIRGIIPGSLLGFLESKLQELDGSQARIADYFDIIAGTSTGGLVATMLAAPNKENRPMYAAKDIIDFYLDHSPKIFPQKSNLLGPLSIFFGGPKYDGKYLRSLTNNLLGDLTITQTLTNVILPTFDMKLLQPVIFSTTEGKTNALKNARLADICVATSAAPTYLPAHFFTTKDPNGTSTRNFDLIDGAIAANNPALLAVSEIRNQIRMNTGEFAGVKPTERKGLVLSLGTGEAKSGVTYDAPTAANWSMINWVSYSGKTPIIDMFSSASSDMVDYHISTLFQSLDSKEWYLRIQDDKLSGDAASVDIATPQNLQRLKEIGAALLKKTESRVNLDTGKYEEIEGGRTNEAALAKFAQFLSDEKKSIDPIPMANCSSSLFCNTDSDTTNLKRKYVVRSVSFCAVMIP</sequence>
<keyword evidence="3 4" id="KW-0443">Lipid metabolism</keyword>